<reference evidence="2" key="1">
    <citation type="submission" date="2011-06" db="EMBL/GenBank/DDBJ databases">
        <authorList>
            <consortium name="US DOE Joint Genome Institute (JGI-PGF)"/>
            <person name="Lucas S."/>
            <person name="Han J."/>
            <person name="Lapidus A."/>
            <person name="Cheng J.-F."/>
            <person name="Goodwin L."/>
            <person name="Pitluck S."/>
            <person name="Peters L."/>
            <person name="Land M.L."/>
            <person name="Hauser L."/>
            <person name="Vogl K."/>
            <person name="Liu Z."/>
            <person name="Overmann J."/>
            <person name="Frigaard N.-U."/>
            <person name="Bryant D.A."/>
            <person name="Woyke T.J."/>
        </authorList>
    </citation>
    <scope>NUCLEOTIDE SEQUENCE [LARGE SCALE GENOMIC DNA]</scope>
    <source>
        <strain evidence="2">970</strain>
    </source>
</reference>
<dbReference type="HOGENOM" id="CLU_104968_2_0_6"/>
<sequence length="204" mass="22734">MGESLKDQNPAKVVDEVLDWWRQLVAPPETGQPSRRGELAELRRAKNLEEVLFVPAYHRLFYRVSAQGWAHGPSVAAIAGLLAHVKGDTAMAGQIPSDATAQEEQRQSKAPDTVAALLAAPVKPGLGPRVSESRFQRLVAIRELPVLYPNLLRIIHLAGDRVPVRDLIQSVRYWNDRQRRDWTFRYYTALLGNEGKAPAQTQGA</sequence>
<reference evidence="1 2" key="2">
    <citation type="submission" date="2011-11" db="EMBL/GenBank/DDBJ databases">
        <authorList>
            <consortium name="US DOE Joint Genome Institute"/>
            <person name="Lucas S."/>
            <person name="Han J."/>
            <person name="Lapidus A."/>
            <person name="Cheng J.-F."/>
            <person name="Goodwin L."/>
            <person name="Pitluck S."/>
            <person name="Peters L."/>
            <person name="Ovchinnikova G."/>
            <person name="Zhang X."/>
            <person name="Detter J.C."/>
            <person name="Han C."/>
            <person name="Tapia R."/>
            <person name="Land M."/>
            <person name="Hauser L."/>
            <person name="Kyrpides N."/>
            <person name="Ivanova N."/>
            <person name="Pagani I."/>
            <person name="Vogl K."/>
            <person name="Liu Z."/>
            <person name="Overmann J."/>
            <person name="Frigaard N.-U."/>
            <person name="Bryant D."/>
            <person name="Woyke T."/>
        </authorList>
    </citation>
    <scope>NUCLEOTIDE SEQUENCE [LARGE SCALE GENOMIC DNA]</scope>
    <source>
        <strain evidence="1 2">970</strain>
    </source>
</reference>
<accession>H8Z8M9</accession>
<dbReference type="InterPro" id="IPR013382">
    <property type="entry name" value="CRISPR-assoc_prot_Cse2"/>
</dbReference>
<keyword evidence="2" id="KW-1185">Reference proteome</keyword>
<proteinExistence type="predicted"/>
<dbReference type="InterPro" id="IPR038287">
    <property type="entry name" value="Cse2_sf"/>
</dbReference>
<gene>
    <name evidence="1" type="ORF">Thi970DRAFT_04955</name>
</gene>
<dbReference type="RefSeq" id="WP_009151663.1">
    <property type="nucleotide sequence ID" value="NZ_CP121471.1"/>
</dbReference>
<dbReference type="Pfam" id="PF09485">
    <property type="entry name" value="CRISPR_Cse2"/>
    <property type="match status" value="1"/>
</dbReference>
<dbReference type="Gene3D" id="1.10.520.40">
    <property type="entry name" value="CRISPR-associated protein Cse2"/>
    <property type="match status" value="1"/>
</dbReference>
<organism evidence="1 2">
    <name type="scientific">Thiorhodovibrio frisius</name>
    <dbReference type="NCBI Taxonomy" id="631362"/>
    <lineage>
        <taxon>Bacteria</taxon>
        <taxon>Pseudomonadati</taxon>
        <taxon>Pseudomonadota</taxon>
        <taxon>Gammaproteobacteria</taxon>
        <taxon>Chromatiales</taxon>
        <taxon>Chromatiaceae</taxon>
        <taxon>Thiorhodovibrio</taxon>
    </lineage>
</organism>
<name>H8Z8M9_9GAMM</name>
<dbReference type="NCBIfam" id="TIGR02548">
    <property type="entry name" value="casB_cse2"/>
    <property type="match status" value="1"/>
</dbReference>
<evidence type="ECO:0000313" key="2">
    <source>
        <dbReference type="Proteomes" id="UP000002964"/>
    </source>
</evidence>
<dbReference type="OrthoDB" id="333835at2"/>
<dbReference type="AlphaFoldDB" id="H8Z8M9"/>
<dbReference type="CDD" id="cd09731">
    <property type="entry name" value="Cse2_I-E"/>
    <property type="match status" value="1"/>
</dbReference>
<protein>
    <submittedName>
        <fullName evidence="1">CRISPR type I-E-associated protein CasB/Cse2</fullName>
    </submittedName>
</protein>
<evidence type="ECO:0000313" key="1">
    <source>
        <dbReference type="EMBL" id="EIC19434.1"/>
    </source>
</evidence>
<dbReference type="eggNOG" id="ENOG5032WD2">
    <property type="taxonomic scope" value="Bacteria"/>
</dbReference>
<dbReference type="EMBL" id="JH603171">
    <property type="protein sequence ID" value="EIC19434.1"/>
    <property type="molecule type" value="Genomic_DNA"/>
</dbReference>
<dbReference type="STRING" id="631362.Thi970DRAFT_04955"/>
<dbReference type="Proteomes" id="UP000002964">
    <property type="component" value="Unassembled WGS sequence"/>
</dbReference>